<evidence type="ECO:0000256" key="1">
    <source>
        <dbReference type="SAM" id="Phobius"/>
    </source>
</evidence>
<evidence type="ECO:0000313" key="3">
    <source>
        <dbReference type="Proteomes" id="UP000239415"/>
    </source>
</evidence>
<dbReference type="EMBL" id="PVMZ01000040">
    <property type="protein sequence ID" value="PRX08424.1"/>
    <property type="molecule type" value="Genomic_DNA"/>
</dbReference>
<name>A0A2T0JLE5_9ACTN</name>
<reference evidence="2 3" key="1">
    <citation type="submission" date="2018-03" db="EMBL/GenBank/DDBJ databases">
        <title>Genomic Encyclopedia of Archaeal and Bacterial Type Strains, Phase II (KMG-II): from individual species to whole genera.</title>
        <authorList>
            <person name="Goeker M."/>
        </authorList>
    </citation>
    <scope>NUCLEOTIDE SEQUENCE [LARGE SCALE GENOMIC DNA]</scope>
    <source>
        <strain evidence="2 3">DSM 43146</strain>
    </source>
</reference>
<keyword evidence="1" id="KW-1133">Transmembrane helix</keyword>
<protein>
    <submittedName>
        <fullName evidence="2">Uncharacterized protein</fullName>
    </submittedName>
</protein>
<proteinExistence type="predicted"/>
<feature type="transmembrane region" description="Helical" evidence="1">
    <location>
        <begin position="49"/>
        <end position="67"/>
    </location>
</feature>
<dbReference type="Proteomes" id="UP000239415">
    <property type="component" value="Unassembled WGS sequence"/>
</dbReference>
<organism evidence="2 3">
    <name type="scientific">Actinoplanes italicus</name>
    <dbReference type="NCBI Taxonomy" id="113567"/>
    <lineage>
        <taxon>Bacteria</taxon>
        <taxon>Bacillati</taxon>
        <taxon>Actinomycetota</taxon>
        <taxon>Actinomycetes</taxon>
        <taxon>Micromonosporales</taxon>
        <taxon>Micromonosporaceae</taxon>
        <taxon>Actinoplanes</taxon>
    </lineage>
</organism>
<keyword evidence="1" id="KW-0472">Membrane</keyword>
<dbReference type="AlphaFoldDB" id="A0A2T0JLE5"/>
<keyword evidence="3" id="KW-1185">Reference proteome</keyword>
<gene>
    <name evidence="2" type="ORF">CLV67_14023</name>
</gene>
<keyword evidence="1" id="KW-0812">Transmembrane</keyword>
<dbReference type="RefSeq" id="WP_146169628.1">
    <property type="nucleotide sequence ID" value="NZ_BOMO01000181.1"/>
</dbReference>
<evidence type="ECO:0000313" key="2">
    <source>
        <dbReference type="EMBL" id="PRX08424.1"/>
    </source>
</evidence>
<sequence length="74" mass="8132">MTDRISSNDQRHLRNNRGHLRPTLWILLILNVAANAVASSIGATTLTTALSILFGLVALMCAATLVVDHYRHHD</sequence>
<feature type="transmembrane region" description="Helical" evidence="1">
    <location>
        <begin position="24"/>
        <end position="43"/>
    </location>
</feature>
<accession>A0A2T0JLE5</accession>
<comment type="caution">
    <text evidence="2">The sequence shown here is derived from an EMBL/GenBank/DDBJ whole genome shotgun (WGS) entry which is preliminary data.</text>
</comment>